<evidence type="ECO:0000256" key="3">
    <source>
        <dbReference type="ARBA" id="ARBA00023242"/>
    </source>
</evidence>
<dbReference type="AlphaFoldDB" id="A0A376B4J7"/>
<reference evidence="7" key="1">
    <citation type="submission" date="2018-06" db="EMBL/GenBank/DDBJ databases">
        <authorList>
            <person name="Guldener U."/>
        </authorList>
    </citation>
    <scope>NUCLEOTIDE SEQUENCE [LARGE SCALE GENOMIC DNA]</scope>
    <source>
        <strain evidence="7">UTAD17</strain>
    </source>
</reference>
<keyword evidence="7" id="KW-1185">Reference proteome</keyword>
<dbReference type="InterPro" id="IPR024661">
    <property type="entry name" value="RNA_pol_III_Rpc31"/>
</dbReference>
<dbReference type="Pfam" id="PF11705">
    <property type="entry name" value="RNA_pol_3_Rpc31"/>
    <property type="match status" value="1"/>
</dbReference>
<sequence length="242" mass="27476">MSFRRGGGGGSRGFQSNLPFGLSYSDVGSYKNQEIPTIPLPVNNPITNYEKDISLSYINFQETMKNGPFHTGDVQPESELERLQHDDGIERYSDRYLNKNKNINKSCASINEHPFQLELFPQELYPVMGIKNKNKILALSKLKSKDDIFFNNEEAANIAGLTMLEKLKELAEDEDELNNNNNNNGNGNNPKINGQDDIEEDDEDDDFDEDDDENDDYNGEKYFDNGEDDDYGDEDDGDEPAF</sequence>
<dbReference type="GO" id="GO:0006383">
    <property type="term" value="P:transcription by RNA polymerase III"/>
    <property type="evidence" value="ECO:0007669"/>
    <property type="project" value="UniProtKB-UniRule"/>
</dbReference>
<feature type="region of interest" description="Disordered" evidence="5">
    <location>
        <begin position="176"/>
        <end position="242"/>
    </location>
</feature>
<feature type="compositionally biased region" description="Acidic residues" evidence="5">
    <location>
        <begin position="196"/>
        <end position="217"/>
    </location>
</feature>
<dbReference type="VEuPathDB" id="FungiDB:SCODWIG_01145"/>
<dbReference type="EMBL" id="UFAJ01000132">
    <property type="protein sequence ID" value="SSD59384.1"/>
    <property type="molecule type" value="Genomic_DNA"/>
</dbReference>
<keyword evidence="6" id="KW-0804">Transcription</keyword>
<feature type="compositionally biased region" description="Low complexity" evidence="5">
    <location>
        <begin position="178"/>
        <end position="189"/>
    </location>
</feature>
<evidence type="ECO:0000313" key="7">
    <source>
        <dbReference type="Proteomes" id="UP000262825"/>
    </source>
</evidence>
<keyword evidence="3 4" id="KW-0539">Nucleus</keyword>
<comment type="subunit">
    <text evidence="4">Component of the RNA polymerase III (Pol III) complex.</text>
</comment>
<evidence type="ECO:0000256" key="2">
    <source>
        <dbReference type="ARBA" id="ARBA00008352"/>
    </source>
</evidence>
<evidence type="ECO:0000256" key="4">
    <source>
        <dbReference type="PIRNR" id="PIRNR000777"/>
    </source>
</evidence>
<name>A0A376B4J7_9ASCO</name>
<dbReference type="PANTHER" id="PTHR15367">
    <property type="entry name" value="DNA-DIRECTED RNA POLYMERASE III"/>
    <property type="match status" value="1"/>
</dbReference>
<evidence type="ECO:0000313" key="6">
    <source>
        <dbReference type="EMBL" id="SSD59384.1"/>
    </source>
</evidence>
<gene>
    <name evidence="6" type="ORF">SCODWIG_01145</name>
</gene>
<proteinExistence type="inferred from homology"/>
<dbReference type="PANTHER" id="PTHR15367:SF2">
    <property type="entry name" value="DNA-DIRECTED RNA POLYMERASE III SUBUNIT"/>
    <property type="match status" value="1"/>
</dbReference>
<comment type="subcellular location">
    <subcellularLocation>
        <location evidence="1 4">Nucleus</location>
    </subcellularLocation>
</comment>
<keyword evidence="6" id="KW-0240">DNA-directed RNA polymerase</keyword>
<protein>
    <recommendedName>
        <fullName evidence="4">DNA-directed RNA polymerase III subunit</fullName>
    </recommendedName>
</protein>
<feature type="compositionally biased region" description="Acidic residues" evidence="5">
    <location>
        <begin position="225"/>
        <end position="242"/>
    </location>
</feature>
<dbReference type="OrthoDB" id="5377312at2759"/>
<organism evidence="6 7">
    <name type="scientific">Saccharomycodes ludwigii</name>
    <dbReference type="NCBI Taxonomy" id="36035"/>
    <lineage>
        <taxon>Eukaryota</taxon>
        <taxon>Fungi</taxon>
        <taxon>Dikarya</taxon>
        <taxon>Ascomycota</taxon>
        <taxon>Saccharomycotina</taxon>
        <taxon>Saccharomycetes</taxon>
        <taxon>Saccharomycodales</taxon>
        <taxon>Saccharomycodaceae</taxon>
        <taxon>Saccharomycodes</taxon>
    </lineage>
</organism>
<dbReference type="PIRSF" id="PIRSF000777">
    <property type="entry name" value="RNA_polIII_C31"/>
    <property type="match status" value="1"/>
</dbReference>
<evidence type="ECO:0000256" key="5">
    <source>
        <dbReference type="SAM" id="MobiDB-lite"/>
    </source>
</evidence>
<accession>A0A376B4J7</accession>
<dbReference type="GO" id="GO:0005666">
    <property type="term" value="C:RNA polymerase III complex"/>
    <property type="evidence" value="ECO:0007669"/>
    <property type="project" value="UniProtKB-UniRule"/>
</dbReference>
<evidence type="ECO:0000256" key="1">
    <source>
        <dbReference type="ARBA" id="ARBA00004123"/>
    </source>
</evidence>
<comment type="function">
    <text evidence="4">DNA-dependent RNA polymerase catalyzes the transcription of DNA into RNA using the four ribonucleoside triphosphates as substrates. Specific peripheric component of RNA polymerase III which synthesizes small RNAs, such as 5S rRNA and tRNAs.</text>
</comment>
<comment type="similarity">
    <text evidence="2 4">Belongs to the eukaryotic RPC7 RNA polymerase subunit family.</text>
</comment>
<dbReference type="Proteomes" id="UP000262825">
    <property type="component" value="Unassembled WGS sequence"/>
</dbReference>